<feature type="binding site" evidence="9">
    <location>
        <begin position="154"/>
        <end position="155"/>
    </location>
    <ligand>
        <name>NAD(+)</name>
        <dbReference type="ChEBI" id="CHEBI:57540"/>
    </ligand>
</feature>
<keyword evidence="6 9" id="KW-0521">NADP</keyword>
<keyword evidence="3 9" id="KW-0547">Nucleotide-binding</keyword>
<evidence type="ECO:0000313" key="11">
    <source>
        <dbReference type="Proteomes" id="UP000218810"/>
    </source>
</evidence>
<reference evidence="11" key="1">
    <citation type="submission" date="2017-09" db="EMBL/GenBank/DDBJ databases">
        <authorList>
            <person name="Zhang Y."/>
            <person name="Huang X."/>
            <person name="Liu J."/>
            <person name="Lu L."/>
            <person name="Peng K."/>
        </authorList>
    </citation>
    <scope>NUCLEOTIDE SEQUENCE [LARGE SCALE GENOMIC DNA]</scope>
    <source>
        <strain evidence="11">S-XJ-1</strain>
    </source>
</reference>
<dbReference type="GO" id="GO:0005737">
    <property type="term" value="C:cytoplasm"/>
    <property type="evidence" value="ECO:0007669"/>
    <property type="project" value="UniProtKB-SubCell"/>
</dbReference>
<evidence type="ECO:0000313" key="10">
    <source>
        <dbReference type="EMBL" id="PAY21855.1"/>
    </source>
</evidence>
<comment type="function">
    <text evidence="9">Involved in the regulation of the intracellular balance of NAD and NADP, and is a key enzyme in the biosynthesis of NADP. Catalyzes specifically the phosphorylation on 2'-hydroxyl of the adenosine moiety of NAD to yield NADP.</text>
</comment>
<dbReference type="InterPro" id="IPR002504">
    <property type="entry name" value="NADK"/>
</dbReference>
<evidence type="ECO:0000256" key="6">
    <source>
        <dbReference type="ARBA" id="ARBA00022857"/>
    </source>
</evidence>
<evidence type="ECO:0000256" key="2">
    <source>
        <dbReference type="ARBA" id="ARBA00022679"/>
    </source>
</evidence>
<protein>
    <recommendedName>
        <fullName evidence="9">NAD kinase</fullName>
        <ecNumber evidence="9">2.7.1.23</ecNumber>
    </recommendedName>
    <alternativeName>
        <fullName evidence="9">ATP-dependent NAD kinase</fullName>
    </alternativeName>
</protein>
<evidence type="ECO:0000256" key="3">
    <source>
        <dbReference type="ARBA" id="ARBA00022741"/>
    </source>
</evidence>
<sequence length="309" mass="32720">MTDITGQGTPRRILLEANIERPDIVAIVAQVVDACANRGIAVRMLADTSENVATGTGVESVADTPHAADGCELVLVLGGDGTFLRACQYATAADVPVLGVNLGHVGFLAESEVSSLHGVVEQIADRDYRVVERMTVEATVMHGDTVLGHDWALNEVSIEKVSRQGVLEASVEIDGRPVSDYGCDGMLVSTPTGSTAYAFSAGGPIVWPELDAILVVPNNAHALFARPMVVAPSSRVAVETGTRSGPAVVVLDGRRLVDAPAGSRVEVVRGRRPVKWVRLDDSPFTDRLVTKFELPVTGWRGRSAARPLP</sequence>
<evidence type="ECO:0000256" key="8">
    <source>
        <dbReference type="ARBA" id="ARBA00047925"/>
    </source>
</evidence>
<proteinExistence type="inferred from homology"/>
<keyword evidence="7 9" id="KW-0520">NAD</keyword>
<feature type="binding site" evidence="9">
    <location>
        <begin position="195"/>
        <end position="200"/>
    </location>
    <ligand>
        <name>NAD(+)</name>
        <dbReference type="ChEBI" id="CHEBI:57540"/>
    </ligand>
</feature>
<evidence type="ECO:0000256" key="4">
    <source>
        <dbReference type="ARBA" id="ARBA00022777"/>
    </source>
</evidence>
<accession>A0A2A2WL10</accession>
<dbReference type="GO" id="GO:0019674">
    <property type="term" value="P:NAD+ metabolic process"/>
    <property type="evidence" value="ECO:0007669"/>
    <property type="project" value="InterPro"/>
</dbReference>
<comment type="subcellular location">
    <subcellularLocation>
        <location evidence="9">Cytoplasm</location>
    </subcellularLocation>
</comment>
<gene>
    <name evidence="9" type="primary">nadK</name>
    <name evidence="10" type="ORF">CEY15_16680</name>
</gene>
<dbReference type="AlphaFoldDB" id="A0A2A2WL10"/>
<evidence type="ECO:0000256" key="5">
    <source>
        <dbReference type="ARBA" id="ARBA00022840"/>
    </source>
</evidence>
<comment type="cofactor">
    <cofactor evidence="9">
        <name>a divalent metal cation</name>
        <dbReference type="ChEBI" id="CHEBI:60240"/>
    </cofactor>
</comment>
<dbReference type="NCBIfam" id="NF002892">
    <property type="entry name" value="PRK03372.1"/>
    <property type="match status" value="1"/>
</dbReference>
<comment type="caution">
    <text evidence="10">The sequence shown here is derived from an EMBL/GenBank/DDBJ whole genome shotgun (WGS) entry which is preliminary data.</text>
</comment>
<dbReference type="GO" id="GO:0051287">
    <property type="term" value="F:NAD binding"/>
    <property type="evidence" value="ECO:0007669"/>
    <property type="project" value="UniProtKB-ARBA"/>
</dbReference>
<evidence type="ECO:0000256" key="9">
    <source>
        <dbReference type="HAMAP-Rule" id="MF_00361"/>
    </source>
</evidence>
<feature type="active site" description="Proton acceptor" evidence="9">
    <location>
        <position position="80"/>
    </location>
</feature>
<evidence type="ECO:0000256" key="7">
    <source>
        <dbReference type="ARBA" id="ARBA00023027"/>
    </source>
</evidence>
<dbReference type="Proteomes" id="UP000218810">
    <property type="component" value="Unassembled WGS sequence"/>
</dbReference>
<dbReference type="EMBL" id="NTGA01000039">
    <property type="protein sequence ID" value="PAY21855.1"/>
    <property type="molecule type" value="Genomic_DNA"/>
</dbReference>
<dbReference type="GO" id="GO:0003951">
    <property type="term" value="F:NAD+ kinase activity"/>
    <property type="evidence" value="ECO:0007669"/>
    <property type="project" value="UniProtKB-UniRule"/>
</dbReference>
<feature type="binding site" evidence="9">
    <location>
        <begin position="80"/>
        <end position="81"/>
    </location>
    <ligand>
        <name>NAD(+)</name>
        <dbReference type="ChEBI" id="CHEBI:57540"/>
    </ligand>
</feature>
<feature type="binding site" evidence="9">
    <location>
        <position position="85"/>
    </location>
    <ligand>
        <name>NAD(+)</name>
        <dbReference type="ChEBI" id="CHEBI:57540"/>
    </ligand>
</feature>
<dbReference type="InterPro" id="IPR016064">
    <property type="entry name" value="NAD/diacylglycerol_kinase_sf"/>
</dbReference>
<dbReference type="PANTHER" id="PTHR20275">
    <property type="entry name" value="NAD KINASE"/>
    <property type="match status" value="1"/>
</dbReference>
<feature type="binding site" evidence="9">
    <location>
        <position position="184"/>
    </location>
    <ligand>
        <name>NAD(+)</name>
        <dbReference type="ChEBI" id="CHEBI:57540"/>
    </ligand>
</feature>
<dbReference type="GO" id="GO:0046872">
    <property type="term" value="F:metal ion binding"/>
    <property type="evidence" value="ECO:0007669"/>
    <property type="project" value="UniProtKB-UniRule"/>
</dbReference>
<name>A0A2A2WL10_9ACTN</name>
<keyword evidence="1 9" id="KW-0963">Cytoplasm</keyword>
<dbReference type="PANTHER" id="PTHR20275:SF0">
    <property type="entry name" value="NAD KINASE"/>
    <property type="match status" value="1"/>
</dbReference>
<dbReference type="Gene3D" id="2.60.200.30">
    <property type="entry name" value="Probable inorganic polyphosphate/atp-NAD kinase, domain 2"/>
    <property type="match status" value="1"/>
</dbReference>
<organism evidence="10 11">
    <name type="scientific">Dietzia natronolimnaea</name>
    <dbReference type="NCBI Taxonomy" id="161920"/>
    <lineage>
        <taxon>Bacteria</taxon>
        <taxon>Bacillati</taxon>
        <taxon>Actinomycetota</taxon>
        <taxon>Actinomycetes</taxon>
        <taxon>Mycobacteriales</taxon>
        <taxon>Dietziaceae</taxon>
        <taxon>Dietzia</taxon>
    </lineage>
</organism>
<keyword evidence="4 9" id="KW-0418">Kinase</keyword>
<keyword evidence="5 9" id="KW-0067">ATP-binding</keyword>
<comment type="similarity">
    <text evidence="9">Belongs to the NAD kinase family.</text>
</comment>
<comment type="caution">
    <text evidence="9">Lacks conserved residue(s) required for the propagation of feature annotation.</text>
</comment>
<dbReference type="FunFam" id="2.60.200.30:FF:000007">
    <property type="entry name" value="NAD kinase"/>
    <property type="match status" value="1"/>
</dbReference>
<keyword evidence="11" id="KW-1185">Reference proteome</keyword>
<dbReference type="OrthoDB" id="9774737at2"/>
<dbReference type="Pfam" id="PF20143">
    <property type="entry name" value="NAD_kinase_C"/>
    <property type="match status" value="1"/>
</dbReference>
<dbReference type="RefSeq" id="WP_095719370.1">
    <property type="nucleotide sequence ID" value="NZ_NTGA01000039.1"/>
</dbReference>
<dbReference type="Gene3D" id="3.40.50.10330">
    <property type="entry name" value="Probable inorganic polyphosphate/atp-NAD kinase, domain 1"/>
    <property type="match status" value="1"/>
</dbReference>
<dbReference type="EC" id="2.7.1.23" evidence="9"/>
<dbReference type="InterPro" id="IPR017438">
    <property type="entry name" value="ATP-NAD_kinase_N"/>
</dbReference>
<comment type="catalytic activity">
    <reaction evidence="8 9">
        <text>NAD(+) + ATP = ADP + NADP(+) + H(+)</text>
        <dbReference type="Rhea" id="RHEA:18629"/>
        <dbReference type="ChEBI" id="CHEBI:15378"/>
        <dbReference type="ChEBI" id="CHEBI:30616"/>
        <dbReference type="ChEBI" id="CHEBI:57540"/>
        <dbReference type="ChEBI" id="CHEBI:58349"/>
        <dbReference type="ChEBI" id="CHEBI:456216"/>
        <dbReference type="EC" id="2.7.1.23"/>
    </reaction>
</comment>
<evidence type="ECO:0000256" key="1">
    <source>
        <dbReference type="ARBA" id="ARBA00022490"/>
    </source>
</evidence>
<dbReference type="HAMAP" id="MF_00361">
    <property type="entry name" value="NAD_kinase"/>
    <property type="match status" value="1"/>
</dbReference>
<dbReference type="GO" id="GO:0006741">
    <property type="term" value="P:NADP+ biosynthetic process"/>
    <property type="evidence" value="ECO:0007669"/>
    <property type="project" value="UniProtKB-UniRule"/>
</dbReference>
<dbReference type="InterPro" id="IPR017437">
    <property type="entry name" value="ATP-NAD_kinase_PpnK-typ_C"/>
</dbReference>
<dbReference type="GO" id="GO:0005524">
    <property type="term" value="F:ATP binding"/>
    <property type="evidence" value="ECO:0007669"/>
    <property type="project" value="UniProtKB-KW"/>
</dbReference>
<dbReference type="SUPFAM" id="SSF111331">
    <property type="entry name" value="NAD kinase/diacylglycerol kinase-like"/>
    <property type="match status" value="1"/>
</dbReference>
<dbReference type="Pfam" id="PF01513">
    <property type="entry name" value="NAD_kinase"/>
    <property type="match status" value="1"/>
</dbReference>
<keyword evidence="2 9" id="KW-0808">Transferase</keyword>